<dbReference type="Gene3D" id="1.10.1280.10">
    <property type="entry name" value="Di-copper center containing domain from catechol oxidase"/>
    <property type="match status" value="1"/>
</dbReference>
<dbReference type="InterPro" id="IPR008922">
    <property type="entry name" value="Di-copper_centre_dom_sf"/>
</dbReference>
<feature type="domain" description="Tyrosinase copper-binding" evidence="3">
    <location>
        <begin position="200"/>
        <end position="211"/>
    </location>
</feature>
<dbReference type="SUPFAM" id="SSF48056">
    <property type="entry name" value="Di-copper centre-containing domain"/>
    <property type="match status" value="1"/>
</dbReference>
<proteinExistence type="predicted"/>
<dbReference type="EMBL" id="SKBQ01000035">
    <property type="protein sequence ID" value="TPX13319.1"/>
    <property type="molecule type" value="Genomic_DNA"/>
</dbReference>
<evidence type="ECO:0000259" key="3">
    <source>
        <dbReference type="PROSITE" id="PS00498"/>
    </source>
</evidence>
<name>A0A507B7D3_9PEZI</name>
<dbReference type="PANTHER" id="PTHR11474:SF126">
    <property type="entry name" value="TYROSINASE-LIKE PROTEIN TYR-1-RELATED"/>
    <property type="match status" value="1"/>
</dbReference>
<dbReference type="PANTHER" id="PTHR11474">
    <property type="entry name" value="TYROSINASE FAMILY MEMBER"/>
    <property type="match status" value="1"/>
</dbReference>
<dbReference type="InParanoid" id="A0A507B7D3"/>
<keyword evidence="2" id="KW-0186">Copper</keyword>
<dbReference type="RefSeq" id="XP_030995030.1">
    <property type="nucleotide sequence ID" value="XM_031140909.1"/>
</dbReference>
<dbReference type="Proteomes" id="UP000319257">
    <property type="component" value="Unassembled WGS sequence"/>
</dbReference>
<accession>A0A507B7D3</accession>
<evidence type="ECO:0000313" key="4">
    <source>
        <dbReference type="EMBL" id="TPX13319.1"/>
    </source>
</evidence>
<dbReference type="Pfam" id="PF00264">
    <property type="entry name" value="Tyrosinase"/>
    <property type="match status" value="1"/>
</dbReference>
<protein>
    <recommendedName>
        <fullName evidence="3">Tyrosinase copper-binding domain-containing protein</fullName>
    </recommendedName>
</protein>
<reference evidence="4 5" key="1">
    <citation type="submission" date="2019-06" db="EMBL/GenBank/DDBJ databases">
        <title>Draft genome sequence of the filamentous fungus Phialemoniopsis curvata isolated from diesel fuel.</title>
        <authorList>
            <person name="Varaljay V.A."/>
            <person name="Lyon W.J."/>
            <person name="Crouch A.L."/>
            <person name="Drake C.E."/>
            <person name="Hollomon J.M."/>
            <person name="Nadeau L.J."/>
            <person name="Nunn H.S."/>
            <person name="Stevenson B.S."/>
            <person name="Bojanowski C.L."/>
            <person name="Crookes-Goodson W.J."/>
        </authorList>
    </citation>
    <scope>NUCLEOTIDE SEQUENCE [LARGE SCALE GENOMIC DNA]</scope>
    <source>
        <strain evidence="4 5">D216</strain>
    </source>
</reference>
<evidence type="ECO:0000256" key="1">
    <source>
        <dbReference type="ARBA" id="ARBA00022723"/>
    </source>
</evidence>
<dbReference type="PRINTS" id="PR00092">
    <property type="entry name" value="TYROSINASE"/>
</dbReference>
<dbReference type="GO" id="GO:0046872">
    <property type="term" value="F:metal ion binding"/>
    <property type="evidence" value="ECO:0007669"/>
    <property type="project" value="UniProtKB-KW"/>
</dbReference>
<sequence>MHLTGSSGEHSLLRNEPATLKLSIAWLVLRLFWEAMPSEMAALTVHIAHGKAAFFSWHRRFISVYEQYLKDKCTYTGALPYWDWTLDWENLPGSPIFSAVAGFGGNGDHTAPKGVGDGHCVTDGPFADLHPLFYGSTLRPHCLSRGFTDFHGRNASPAVVQEVLGSADYETFFLAVENGPHNVAPNGIRGDFYSFTAPYDPIFYLHHAQLDRLWFLWQRKDAGHRLREYTGRTDTSNAASLEDLLVLGGLAPDITVSQVMDTEGAELCYRYSLS</sequence>
<evidence type="ECO:0000313" key="5">
    <source>
        <dbReference type="Proteomes" id="UP000319257"/>
    </source>
</evidence>
<keyword evidence="5" id="KW-1185">Reference proteome</keyword>
<dbReference type="InterPro" id="IPR002227">
    <property type="entry name" value="Tyrosinase_Cu-bd"/>
</dbReference>
<dbReference type="OrthoDB" id="6132182at2759"/>
<dbReference type="AlphaFoldDB" id="A0A507B7D3"/>
<keyword evidence="1" id="KW-0479">Metal-binding</keyword>
<gene>
    <name evidence="4" type="ORF">E0L32_006292</name>
</gene>
<evidence type="ECO:0000256" key="2">
    <source>
        <dbReference type="ARBA" id="ARBA00023008"/>
    </source>
</evidence>
<dbReference type="GeneID" id="41973739"/>
<dbReference type="PROSITE" id="PS00498">
    <property type="entry name" value="TYROSINASE_2"/>
    <property type="match status" value="1"/>
</dbReference>
<organism evidence="4 5">
    <name type="scientific">Thyridium curvatum</name>
    <dbReference type="NCBI Taxonomy" id="1093900"/>
    <lineage>
        <taxon>Eukaryota</taxon>
        <taxon>Fungi</taxon>
        <taxon>Dikarya</taxon>
        <taxon>Ascomycota</taxon>
        <taxon>Pezizomycotina</taxon>
        <taxon>Sordariomycetes</taxon>
        <taxon>Sordariomycetidae</taxon>
        <taxon>Thyridiales</taxon>
        <taxon>Thyridiaceae</taxon>
        <taxon>Thyridium</taxon>
    </lineage>
</organism>
<comment type="caution">
    <text evidence="4">The sequence shown here is derived from an EMBL/GenBank/DDBJ whole genome shotgun (WGS) entry which is preliminary data.</text>
</comment>
<dbReference type="GO" id="GO:0016491">
    <property type="term" value="F:oxidoreductase activity"/>
    <property type="evidence" value="ECO:0007669"/>
    <property type="project" value="InterPro"/>
</dbReference>
<dbReference type="InterPro" id="IPR050316">
    <property type="entry name" value="Tyrosinase/Hemocyanin"/>
</dbReference>